<dbReference type="Gene3D" id="3.40.50.300">
    <property type="entry name" value="P-loop containing nucleotide triphosphate hydrolases"/>
    <property type="match status" value="2"/>
</dbReference>
<dbReference type="GO" id="GO:0004386">
    <property type="term" value="F:helicase activity"/>
    <property type="evidence" value="ECO:0007669"/>
    <property type="project" value="UniProtKB-KW"/>
</dbReference>
<evidence type="ECO:0000256" key="1">
    <source>
        <dbReference type="ARBA" id="ARBA00022741"/>
    </source>
</evidence>
<reference evidence="8 9" key="1">
    <citation type="journal article" date="2018" name="Sci. Rep.">
        <title>Characterisation of pathogen-specific regions and novel effector candidates in Fusarium oxysporum f. sp. cepae.</title>
        <authorList>
            <person name="Armitage A.D."/>
            <person name="Taylor A."/>
            <person name="Sobczyk M.K."/>
            <person name="Baxter L."/>
            <person name="Greenfield B.P."/>
            <person name="Bates H.J."/>
            <person name="Wilson F."/>
            <person name="Jackson A.C."/>
            <person name="Ott S."/>
            <person name="Harrison R.J."/>
            <person name="Clarkson J.P."/>
        </authorList>
    </citation>
    <scope>NUCLEOTIDE SEQUENCE [LARGE SCALE GENOMIC DNA]</scope>
    <source>
        <strain evidence="8 9">Fp_A8</strain>
    </source>
</reference>
<dbReference type="InterPro" id="IPR027417">
    <property type="entry name" value="P-loop_NTPase"/>
</dbReference>
<dbReference type="InterPro" id="IPR052431">
    <property type="entry name" value="SKI2_subfamily_helicases"/>
</dbReference>
<evidence type="ECO:0000256" key="2">
    <source>
        <dbReference type="ARBA" id="ARBA00022801"/>
    </source>
</evidence>
<evidence type="ECO:0000259" key="7">
    <source>
        <dbReference type="PROSITE" id="PS51194"/>
    </source>
</evidence>
<evidence type="ECO:0000256" key="3">
    <source>
        <dbReference type="ARBA" id="ARBA00022806"/>
    </source>
</evidence>
<dbReference type="CDD" id="cd18795">
    <property type="entry name" value="SF2_C_Ski2"/>
    <property type="match status" value="1"/>
</dbReference>
<dbReference type="GO" id="GO:0005737">
    <property type="term" value="C:cytoplasm"/>
    <property type="evidence" value="ECO:0007669"/>
    <property type="project" value="TreeGrafter"/>
</dbReference>
<dbReference type="PROSITE" id="PS51194">
    <property type="entry name" value="HELICASE_CTER"/>
    <property type="match status" value="1"/>
</dbReference>
<dbReference type="GO" id="GO:0003676">
    <property type="term" value="F:nucleic acid binding"/>
    <property type="evidence" value="ECO:0007669"/>
    <property type="project" value="InterPro"/>
</dbReference>
<feature type="region of interest" description="Disordered" evidence="5">
    <location>
        <begin position="1700"/>
        <end position="1754"/>
    </location>
</feature>
<accession>A0A420SFV3</accession>
<evidence type="ECO:0000259" key="6">
    <source>
        <dbReference type="PROSITE" id="PS51192"/>
    </source>
</evidence>
<evidence type="ECO:0000256" key="5">
    <source>
        <dbReference type="SAM" id="MobiDB-lite"/>
    </source>
</evidence>
<dbReference type="GO" id="GO:0005524">
    <property type="term" value="F:ATP binding"/>
    <property type="evidence" value="ECO:0007669"/>
    <property type="project" value="UniProtKB-KW"/>
</dbReference>
<sequence>MASTDKKPSEEALLNWYKGLQPLTVDIVGDFAGRELFLIHGEALMQYCLIEARVEFDRGFQLLHAIQAVEKFLVNLKNADCNFDIVFFRDFENVCASEGSAGSKHPYKFKLTRRILIQHLTRSIADFKILEFDSFDSQECRMYLANNAIHFMLCDDGRGASLDQSVRLQHLIWKVISSGRNVALINSISWKSSKIFMPLLSGSKGALPDLYIDTHACETKPLADFSQQVLDETLRLSNETSDISAREKFAAVFCRAFLERSSKEGEISGVDLELVEALLLHMATLRVCHLQNRNIHPERFSKHVVDSYDTGFVHLFCTASQTLAENGYAVRGQAEWDLFDLFDGHVFFYVLYAIRDGSEFPMPIADRGKALSATVFGQRTMNGRSLFMALKASESNPSPVPPHSTATVLSFNHPVLNEFLEDVWVKEVPDDVDPVAEVVFQDLRHWHAYKPITTSTRTTHEKVPLWLENYRRKRLQRQMADVILYAASLSNSVGKVFSRETIVVGAPTTQKLAHGGLNTDTNSRRQAKASNRSLRGGKQKALLAACALNEKKALAKQNDALHLWAIKCAEIENTDNPVTQYLKALDFLSDGSPGSHISVKPEVLLYLCHILRRIWDQTCKQVDENSPRGLYLISMIWNWLRVISISDKCTPDVASAAQGIMKVLAISQLSITVQEPQRKLPFTILPWITMKDVPRLIQDHRILQLRHGGPHMDRRFDSRPDARVPFEPDAWQRDILDSIDAEESLLVVAPTSAGKTFISFYAMKKVLEKSDDGVLVYVAPTKALVNQIAAEIEARFSKRFRTQEGKSVWAIHTRDYRINNPARCQILVTVPHMLQIMLLAPTNASSPTAWSRRVKRIIFDEVHCIGQAEDGIIWEQLLLLAPCPIIALSATVGNPDELREWLSKLQAQKGFKMKMIVHEVRYSDLRKFIYEPPHDFSFKGLAKVSRLPVPGLDEGDSISPNFKFVHPVVALKDRRVSSLMPRLGAGTDRSINRNIAALDDVTLEARDCLTLWNSMQNTFPKDLLGNQSELDPLKVLPEVIEKSHIVEWEKSLKRKLKEAMENPESPFYILQESLDPSVQNERTPKIQHCVRPDPVDHIGRLFPLACELHSQDALPALVFNYDRSECEMAVRRIFSNLNDAEKAFKGSDPTWKKKLRDFEQWQRQKGNNREIRFSNRLEGGERNPSKLEIAREEGSVETSPWESFDPEAPLDHFSFADTRKMQQKDLDDLVLRLDTKKVQPWLIDALRRGLGVHHAGMNLQYRRIVEILFRKGYIRLVVATGTLALGINMPCKTVVFSGDSVFLSPQNYRQASGRAGRRGFDLLGNVVFNGISRDRVHEIMSSRLPALKGQFPISTTLVLRLFVLLNGTNNNEFAVNAVKSLLSQTRLYLGGPDAEMAVKHHLRFSIEYLRRQNLLSVKGVPIHFAGLVGHLYFTENAVFAFHSLLRGGYFHKLCKDIDSDRERVLRETMLVLSHLFSRIPIQQKAKALEIVESSSSDIFLKRLPVAAEQLLVRHNRETLLTFKDYVSSYINAHLHDLPDCTLPLTKIPIGPEKGRGCSLTSDPPPIIRSPFVALSGFTDDFDSIKELCSTVRDGVFLEESSIPYLPIWPIDTTVELNAYLYDFFKHGSLKVLVRDNLIKRGDVWFHLKDFSLVLKTIVTSLKGVIDSGGGFSMDDLDGDDNMSDMSEGDHEAISEVVEVQKPDKASEEAAQALAKNKANAEVPDSWEDESDASASESEGSMPGSGVVGSSASKDPVAMQSEFDNGCGLMQVLRAFELLEAEFADKFYKIGA</sequence>
<feature type="compositionally biased region" description="Low complexity" evidence="5">
    <location>
        <begin position="1708"/>
        <end position="1721"/>
    </location>
</feature>
<evidence type="ECO:0000313" key="8">
    <source>
        <dbReference type="EMBL" id="RKL28140.1"/>
    </source>
</evidence>
<feature type="domain" description="Helicase ATP-binding" evidence="6">
    <location>
        <begin position="736"/>
        <end position="910"/>
    </location>
</feature>
<dbReference type="GO" id="GO:0016787">
    <property type="term" value="F:hydrolase activity"/>
    <property type="evidence" value="ECO:0007669"/>
    <property type="project" value="UniProtKB-KW"/>
</dbReference>
<evidence type="ECO:0000256" key="4">
    <source>
        <dbReference type="ARBA" id="ARBA00022840"/>
    </source>
</evidence>
<dbReference type="PANTHER" id="PTHR44533">
    <property type="entry name" value="DEAD/H RNA HELICASE, PUTATIVE-RELATED"/>
    <property type="match status" value="1"/>
</dbReference>
<dbReference type="Pfam" id="PF00270">
    <property type="entry name" value="DEAD"/>
    <property type="match status" value="1"/>
</dbReference>
<dbReference type="InterPro" id="IPR011545">
    <property type="entry name" value="DEAD/DEAH_box_helicase_dom"/>
</dbReference>
<dbReference type="SMART" id="SM00490">
    <property type="entry name" value="HELICc"/>
    <property type="match status" value="1"/>
</dbReference>
<dbReference type="EMBL" id="MRDB01000066">
    <property type="protein sequence ID" value="RKL28140.1"/>
    <property type="molecule type" value="Genomic_DNA"/>
</dbReference>
<name>A0A420SFV3_GIBIN</name>
<dbReference type="InterPro" id="IPR055124">
    <property type="entry name" value="PIN-like_DDX60"/>
</dbReference>
<dbReference type="InterPro" id="IPR001650">
    <property type="entry name" value="Helicase_C-like"/>
</dbReference>
<dbReference type="Pfam" id="PF00271">
    <property type="entry name" value="Helicase_C"/>
    <property type="match status" value="1"/>
</dbReference>
<keyword evidence="2" id="KW-0378">Hydrolase</keyword>
<dbReference type="InterPro" id="IPR014001">
    <property type="entry name" value="Helicase_ATP-bd"/>
</dbReference>
<dbReference type="CDD" id="cd18025">
    <property type="entry name" value="DEXHc_DDX60"/>
    <property type="match status" value="1"/>
</dbReference>
<dbReference type="SUPFAM" id="SSF52540">
    <property type="entry name" value="P-loop containing nucleoside triphosphate hydrolases"/>
    <property type="match status" value="1"/>
</dbReference>
<feature type="domain" description="Helicase C-terminal" evidence="7">
    <location>
        <begin position="1220"/>
        <end position="1359"/>
    </location>
</feature>
<evidence type="ECO:0000313" key="9">
    <source>
        <dbReference type="Proteomes" id="UP000283569"/>
    </source>
</evidence>
<keyword evidence="1" id="KW-0547">Nucleotide-binding</keyword>
<dbReference type="PANTHER" id="PTHR44533:SF4">
    <property type="entry name" value="DEAD_H RNA HELICASE, PUTATIVE-RELATED"/>
    <property type="match status" value="1"/>
</dbReference>
<feature type="region of interest" description="Disordered" evidence="5">
    <location>
        <begin position="513"/>
        <end position="535"/>
    </location>
</feature>
<dbReference type="Proteomes" id="UP000283569">
    <property type="component" value="Unassembled WGS sequence"/>
</dbReference>
<dbReference type="SMART" id="SM00487">
    <property type="entry name" value="DEXDc"/>
    <property type="match status" value="1"/>
</dbReference>
<keyword evidence="4" id="KW-0067">ATP-binding</keyword>
<dbReference type="FunFam" id="3.40.50.300:FF:001039">
    <property type="entry name" value="ATP-dependent RNA helicase DDX60"/>
    <property type="match status" value="1"/>
</dbReference>
<gene>
    <name evidence="8" type="ORF">BFJ72_g12600</name>
</gene>
<comment type="caution">
    <text evidence="8">The sequence shown here is derived from an EMBL/GenBank/DDBJ whole genome shotgun (WGS) entry which is preliminary data.</text>
</comment>
<dbReference type="PROSITE" id="PS51192">
    <property type="entry name" value="HELICASE_ATP_BIND_1"/>
    <property type="match status" value="1"/>
</dbReference>
<dbReference type="Pfam" id="PF23002">
    <property type="entry name" value="PIN-like_DDX60"/>
    <property type="match status" value="1"/>
</dbReference>
<keyword evidence="3 8" id="KW-0347">Helicase</keyword>
<dbReference type="InterPro" id="IPR059032">
    <property type="entry name" value="WHD_DDX60"/>
</dbReference>
<organism evidence="8 9">
    <name type="scientific">Gibberella intermedia</name>
    <name type="common">Bulb rot disease fungus</name>
    <name type="synonym">Fusarium proliferatum</name>
    <dbReference type="NCBI Taxonomy" id="948311"/>
    <lineage>
        <taxon>Eukaryota</taxon>
        <taxon>Fungi</taxon>
        <taxon>Dikarya</taxon>
        <taxon>Ascomycota</taxon>
        <taxon>Pezizomycotina</taxon>
        <taxon>Sordariomycetes</taxon>
        <taxon>Hypocreomycetidae</taxon>
        <taxon>Hypocreales</taxon>
        <taxon>Nectriaceae</taxon>
        <taxon>Fusarium</taxon>
        <taxon>Fusarium fujikuroi species complex</taxon>
    </lineage>
</organism>
<proteinExistence type="predicted"/>
<protein>
    <submittedName>
        <fullName evidence="8">Putative helicase</fullName>
    </submittedName>
</protein>
<feature type="compositionally biased region" description="Low complexity" evidence="5">
    <location>
        <begin position="1732"/>
        <end position="1752"/>
    </location>
</feature>
<dbReference type="Pfam" id="PF26076">
    <property type="entry name" value="WHD_DDX60"/>
    <property type="match status" value="1"/>
</dbReference>